<feature type="binding site" evidence="9 12">
    <location>
        <position position="167"/>
    </location>
    <ligand>
        <name>FMN</name>
        <dbReference type="ChEBI" id="CHEBI:58210"/>
    </ligand>
</feature>
<comment type="catalytic activity">
    <reaction evidence="9">
        <text>5,6-dihydrouridine(20) in tRNA + NADP(+) = uridine(20) in tRNA + NADPH + H(+)</text>
        <dbReference type="Rhea" id="RHEA:53336"/>
        <dbReference type="Rhea" id="RHEA-COMP:13533"/>
        <dbReference type="Rhea" id="RHEA-COMP:13534"/>
        <dbReference type="ChEBI" id="CHEBI:15378"/>
        <dbReference type="ChEBI" id="CHEBI:57783"/>
        <dbReference type="ChEBI" id="CHEBI:58349"/>
        <dbReference type="ChEBI" id="CHEBI:65315"/>
        <dbReference type="ChEBI" id="CHEBI:74443"/>
        <dbReference type="EC" id="1.3.1.91"/>
    </reaction>
</comment>
<reference evidence="14 15" key="1">
    <citation type="submission" date="2020-06" db="EMBL/GenBank/DDBJ databases">
        <title>Dysbiosis in marine aquaculture revealed through microbiome analysis: reverse ecology for environmental sustainability.</title>
        <authorList>
            <person name="Haro-Moreno J.M."/>
            <person name="Coutinho F.H."/>
            <person name="Zaragoza-Solas A."/>
            <person name="Picazo A."/>
            <person name="Almagro-Moreno S."/>
            <person name="Lopez-Perez M."/>
        </authorList>
    </citation>
    <scope>NUCLEOTIDE SEQUENCE [LARGE SCALE GENOMIC DNA]</scope>
    <source>
        <strain evidence="14">MCMED-G42</strain>
    </source>
</reference>
<keyword evidence="8 9" id="KW-0560">Oxidoreductase</keyword>
<organism evidence="14 15">
    <name type="scientific">SAR86 cluster bacterium</name>
    <dbReference type="NCBI Taxonomy" id="2030880"/>
    <lineage>
        <taxon>Bacteria</taxon>
        <taxon>Pseudomonadati</taxon>
        <taxon>Pseudomonadota</taxon>
        <taxon>Gammaproteobacteria</taxon>
        <taxon>SAR86 cluster</taxon>
    </lineage>
</organism>
<dbReference type="AlphaFoldDB" id="A0A838YWC9"/>
<dbReference type="InterPro" id="IPR001269">
    <property type="entry name" value="DUS_fam"/>
</dbReference>
<dbReference type="InterPro" id="IPR013785">
    <property type="entry name" value="Aldolase_TIM"/>
</dbReference>
<evidence type="ECO:0000256" key="5">
    <source>
        <dbReference type="ARBA" id="ARBA00022694"/>
    </source>
</evidence>
<comment type="function">
    <text evidence="9">Catalyzes the synthesis of 5,6-dihydrouridine (D), a modified base found in the D-loop of most tRNAs, via the reduction of the C5-C6 double bond in target uridines. Specifically modifies U20 and U20a in tRNAs.</text>
</comment>
<feature type="binding site" evidence="9 12">
    <location>
        <begin position="229"/>
        <end position="230"/>
    </location>
    <ligand>
        <name>FMN</name>
        <dbReference type="ChEBI" id="CHEBI:58210"/>
    </ligand>
</feature>
<evidence type="ECO:0000256" key="10">
    <source>
        <dbReference type="PIRNR" id="PIRNR006621"/>
    </source>
</evidence>
<evidence type="ECO:0000256" key="4">
    <source>
        <dbReference type="ARBA" id="ARBA00022643"/>
    </source>
</evidence>
<evidence type="ECO:0000256" key="8">
    <source>
        <dbReference type="ARBA" id="ARBA00023002"/>
    </source>
</evidence>
<dbReference type="GO" id="GO:0000049">
    <property type="term" value="F:tRNA binding"/>
    <property type="evidence" value="ECO:0007669"/>
    <property type="project" value="UniProtKB-UniRule"/>
</dbReference>
<dbReference type="PROSITE" id="PS01136">
    <property type="entry name" value="UPF0034"/>
    <property type="match status" value="1"/>
</dbReference>
<comment type="catalytic activity">
    <reaction evidence="9">
        <text>5,6-dihydrouridine(20a) in tRNA + NADP(+) = uridine(20a) in tRNA + NADPH + H(+)</text>
        <dbReference type="Rhea" id="RHEA:53344"/>
        <dbReference type="Rhea" id="RHEA-COMP:13535"/>
        <dbReference type="Rhea" id="RHEA-COMP:13536"/>
        <dbReference type="ChEBI" id="CHEBI:15378"/>
        <dbReference type="ChEBI" id="CHEBI:57783"/>
        <dbReference type="ChEBI" id="CHEBI:58349"/>
        <dbReference type="ChEBI" id="CHEBI:65315"/>
        <dbReference type="ChEBI" id="CHEBI:74443"/>
    </reaction>
</comment>
<evidence type="ECO:0000313" key="15">
    <source>
        <dbReference type="Proteomes" id="UP000585327"/>
    </source>
</evidence>
<feature type="binding site" evidence="9 12">
    <location>
        <begin position="207"/>
        <end position="209"/>
    </location>
    <ligand>
        <name>FMN</name>
        <dbReference type="ChEBI" id="CHEBI:58210"/>
    </ligand>
</feature>
<comment type="catalytic activity">
    <reaction evidence="9">
        <text>5,6-dihydrouridine(20) in tRNA + NAD(+) = uridine(20) in tRNA + NADH + H(+)</text>
        <dbReference type="Rhea" id="RHEA:53340"/>
        <dbReference type="Rhea" id="RHEA-COMP:13533"/>
        <dbReference type="Rhea" id="RHEA-COMP:13534"/>
        <dbReference type="ChEBI" id="CHEBI:15378"/>
        <dbReference type="ChEBI" id="CHEBI:57540"/>
        <dbReference type="ChEBI" id="CHEBI:57945"/>
        <dbReference type="ChEBI" id="CHEBI:65315"/>
        <dbReference type="ChEBI" id="CHEBI:74443"/>
        <dbReference type="EC" id="1.3.1.91"/>
    </reaction>
</comment>
<dbReference type="NCBIfam" id="TIGR00742">
    <property type="entry name" value="yjbN"/>
    <property type="match status" value="1"/>
</dbReference>
<feature type="site" description="Interacts with tRNA; defines subfamily-specific binding signature" evidence="9">
    <location>
        <position position="298"/>
    </location>
</feature>
<evidence type="ECO:0000256" key="9">
    <source>
        <dbReference type="HAMAP-Rule" id="MF_02041"/>
    </source>
</evidence>
<dbReference type="InterPro" id="IPR018517">
    <property type="entry name" value="tRNA_hU_synthase_CS"/>
</dbReference>
<comment type="catalytic activity">
    <reaction evidence="9">
        <text>5,6-dihydrouridine(20a) in tRNA + NAD(+) = uridine(20a) in tRNA + NADH + H(+)</text>
        <dbReference type="Rhea" id="RHEA:53348"/>
        <dbReference type="Rhea" id="RHEA-COMP:13535"/>
        <dbReference type="Rhea" id="RHEA-COMP:13536"/>
        <dbReference type="ChEBI" id="CHEBI:15378"/>
        <dbReference type="ChEBI" id="CHEBI:57540"/>
        <dbReference type="ChEBI" id="CHEBI:57945"/>
        <dbReference type="ChEBI" id="CHEBI:65315"/>
        <dbReference type="ChEBI" id="CHEBI:74443"/>
    </reaction>
</comment>
<sequence>MAFALTHKACVAPMMQYTDMHDRFLLRLISKNIYLYTEMITTGAIVYGKCLNQLEYNIEEHPVAVQLGGSDIKDLIESSKICESFGYDEINLNVGCPSDRVQKGKFGASLMLEPDHVANCLSEMQNAVNIPVTIKCRLGVDDNDTFEFFESFVNKVKKAGISDFIIHARNAILNGLSPRQNRMIPPLKYDYVYRLKEENPELNIVINGGIKNLNETKNHLEKIDGVMIGRAAYDNPFMLADFDKEIFGKNEREFSKVDIFDEYVAYMQSKESQGYELSRMLKHMFGLSKGDKHAKTFRRLVLEAIKVKDISPYHTDLRDLLIN</sequence>
<keyword evidence="3 9" id="KW-0285">Flavoprotein</keyword>
<protein>
    <recommendedName>
        <fullName evidence="9">tRNA-dihydrouridine(20/20a) synthase</fullName>
        <ecNumber evidence="9">1.3.1.91</ecNumber>
    </recommendedName>
    <alternativeName>
        <fullName evidence="9">U20-specific dihydrouridine synthase</fullName>
        <shortName evidence="9">U20-specific Dus</shortName>
    </alternativeName>
    <alternativeName>
        <fullName evidence="9">tRNA-dihydrouridine synthase A</fullName>
    </alternativeName>
</protein>
<comment type="caution">
    <text evidence="14">The sequence shown here is derived from an EMBL/GenBank/DDBJ whole genome shotgun (WGS) entry which is preliminary data.</text>
</comment>
<dbReference type="CDD" id="cd02801">
    <property type="entry name" value="DUS_like_FMN"/>
    <property type="match status" value="1"/>
</dbReference>
<dbReference type="PIRSF" id="PIRSF006621">
    <property type="entry name" value="Dus"/>
    <property type="match status" value="1"/>
</dbReference>
<dbReference type="NCBIfam" id="NF008774">
    <property type="entry name" value="PRK11815.1"/>
    <property type="match status" value="1"/>
</dbReference>
<keyword evidence="5 9" id="KW-0819">tRNA processing</keyword>
<feature type="binding site" evidence="9 12">
    <location>
        <position position="66"/>
    </location>
    <ligand>
        <name>FMN</name>
        <dbReference type="ChEBI" id="CHEBI:58210"/>
    </ligand>
</feature>
<dbReference type="GO" id="GO:0102264">
    <property type="term" value="F:tRNA-dihydrouridine20 synthase activity"/>
    <property type="evidence" value="ECO:0007669"/>
    <property type="project" value="UniProtKB-EC"/>
</dbReference>
<evidence type="ECO:0000256" key="7">
    <source>
        <dbReference type="ARBA" id="ARBA00022884"/>
    </source>
</evidence>
<comment type="caution">
    <text evidence="9">Lacks conserved residue(s) required for the propagation of feature annotation.</text>
</comment>
<evidence type="ECO:0000256" key="1">
    <source>
        <dbReference type="ARBA" id="ARBA00001917"/>
    </source>
</evidence>
<name>A0A838YWC9_9GAMM</name>
<keyword evidence="12" id="KW-0547">Nucleotide-binding</keyword>
<keyword evidence="2 9" id="KW-0820">tRNA-binding</keyword>
<dbReference type="Proteomes" id="UP000585327">
    <property type="component" value="Unassembled WGS sequence"/>
</dbReference>
<evidence type="ECO:0000256" key="2">
    <source>
        <dbReference type="ARBA" id="ARBA00022555"/>
    </source>
</evidence>
<evidence type="ECO:0000259" key="13">
    <source>
        <dbReference type="Pfam" id="PF01207"/>
    </source>
</evidence>
<evidence type="ECO:0000313" key="14">
    <source>
        <dbReference type="EMBL" id="MBA4723675.1"/>
    </source>
</evidence>
<keyword evidence="7 9" id="KW-0694">RNA-binding</keyword>
<feature type="site" description="Interacts with tRNA" evidence="9">
    <location>
        <position position="93"/>
    </location>
</feature>
<dbReference type="InterPro" id="IPR035587">
    <property type="entry name" value="DUS-like_FMN-bd"/>
</dbReference>
<comment type="similarity">
    <text evidence="9">Belongs to the Dus family. DusA subfamily.</text>
</comment>
<feature type="active site" description="Proton donor" evidence="9 11">
    <location>
        <position position="96"/>
    </location>
</feature>
<evidence type="ECO:0000256" key="6">
    <source>
        <dbReference type="ARBA" id="ARBA00022857"/>
    </source>
</evidence>
<dbReference type="PANTHER" id="PTHR42907">
    <property type="entry name" value="FMN-LINKED OXIDOREDUCTASES SUPERFAMILY PROTEIN"/>
    <property type="match status" value="1"/>
</dbReference>
<evidence type="ECO:0000256" key="12">
    <source>
        <dbReference type="PIRSR" id="PIRSR006621-2"/>
    </source>
</evidence>
<evidence type="ECO:0000256" key="3">
    <source>
        <dbReference type="ARBA" id="ARBA00022630"/>
    </source>
</evidence>
<gene>
    <name evidence="9 14" type="primary">dusA</name>
    <name evidence="14" type="ORF">H2021_00505</name>
</gene>
<dbReference type="InterPro" id="IPR004653">
    <property type="entry name" value="DusA"/>
</dbReference>
<keyword evidence="4 9" id="KW-0288">FMN</keyword>
<comment type="cofactor">
    <cofactor evidence="1 9 10 12">
        <name>FMN</name>
        <dbReference type="ChEBI" id="CHEBI:58210"/>
    </cofactor>
</comment>
<feature type="domain" description="DUS-like FMN-binding" evidence="13">
    <location>
        <begin position="11"/>
        <end position="304"/>
    </location>
</feature>
<comment type="similarity">
    <text evidence="10">Belongs to the dus family.</text>
</comment>
<dbReference type="HAMAP" id="MF_02041">
    <property type="entry name" value="DusA_subfam"/>
    <property type="match status" value="1"/>
</dbReference>
<dbReference type="Gene3D" id="3.20.20.70">
    <property type="entry name" value="Aldolase class I"/>
    <property type="match status" value="1"/>
</dbReference>
<dbReference type="EMBL" id="JACETM010000002">
    <property type="protein sequence ID" value="MBA4723675.1"/>
    <property type="molecule type" value="Genomic_DNA"/>
</dbReference>
<feature type="binding site" evidence="9 12">
    <location>
        <begin position="13"/>
        <end position="15"/>
    </location>
    <ligand>
        <name>FMN</name>
        <dbReference type="ChEBI" id="CHEBI:58210"/>
    </ligand>
</feature>
<dbReference type="EC" id="1.3.1.91" evidence="9"/>
<evidence type="ECO:0000256" key="11">
    <source>
        <dbReference type="PIRSR" id="PIRSR006621-1"/>
    </source>
</evidence>
<dbReference type="SUPFAM" id="SSF51395">
    <property type="entry name" value="FMN-linked oxidoreductases"/>
    <property type="match status" value="1"/>
</dbReference>
<dbReference type="Pfam" id="PF01207">
    <property type="entry name" value="Dus"/>
    <property type="match status" value="1"/>
</dbReference>
<dbReference type="Gene3D" id="1.20.120.1460">
    <property type="match status" value="1"/>
</dbReference>
<feature type="site" description="Interacts with tRNA" evidence="9">
    <location>
        <position position="182"/>
    </location>
</feature>
<dbReference type="GO" id="GO:0050660">
    <property type="term" value="F:flavin adenine dinucleotide binding"/>
    <property type="evidence" value="ECO:0007669"/>
    <property type="project" value="InterPro"/>
</dbReference>
<proteinExistence type="inferred from homology"/>
<keyword evidence="6 9" id="KW-0521">NADP</keyword>
<feature type="binding site" evidence="9 12">
    <location>
        <position position="135"/>
    </location>
    <ligand>
        <name>FMN</name>
        <dbReference type="ChEBI" id="CHEBI:58210"/>
    </ligand>
</feature>
<dbReference type="PANTHER" id="PTHR42907:SF1">
    <property type="entry name" value="FMN-LINKED OXIDOREDUCTASES SUPERFAMILY PROTEIN"/>
    <property type="match status" value="1"/>
</dbReference>
<dbReference type="GO" id="GO:0010181">
    <property type="term" value="F:FMN binding"/>
    <property type="evidence" value="ECO:0007669"/>
    <property type="project" value="UniProtKB-UniRule"/>
</dbReference>
<accession>A0A838YWC9</accession>